<dbReference type="Gene3D" id="3.90.1150.10">
    <property type="entry name" value="Aspartate Aminotransferase, domain 1"/>
    <property type="match status" value="1"/>
</dbReference>
<comment type="similarity">
    <text evidence="5">Belongs to the class-II pyridoxal-phosphate-dependent aminotransferase family. MalY/PatB cystathionine beta-lyase subfamily.</text>
</comment>
<dbReference type="Pfam" id="PF00155">
    <property type="entry name" value="Aminotran_1_2"/>
    <property type="match status" value="1"/>
</dbReference>
<name>A0ABR8RY20_9MICO</name>
<dbReference type="InterPro" id="IPR051798">
    <property type="entry name" value="Class-II_PLP-Dep_Aminotrans"/>
</dbReference>
<evidence type="ECO:0000256" key="6">
    <source>
        <dbReference type="SAM" id="MobiDB-lite"/>
    </source>
</evidence>
<proteinExistence type="inferred from homology"/>
<evidence type="ECO:0000259" key="7">
    <source>
        <dbReference type="Pfam" id="PF00155"/>
    </source>
</evidence>
<evidence type="ECO:0000256" key="5">
    <source>
        <dbReference type="ARBA" id="ARBA00037974"/>
    </source>
</evidence>
<dbReference type="PANTHER" id="PTHR43525:SF2">
    <property type="entry name" value="CYSTATHIONINE BETA-LYASE-RELATED"/>
    <property type="match status" value="1"/>
</dbReference>
<evidence type="ECO:0000313" key="9">
    <source>
        <dbReference type="Proteomes" id="UP000648352"/>
    </source>
</evidence>
<dbReference type="EMBL" id="JACSQP010000001">
    <property type="protein sequence ID" value="MBD7956137.1"/>
    <property type="molecule type" value="Genomic_DNA"/>
</dbReference>
<accession>A0ABR8RY20</accession>
<dbReference type="EC" id="4.4.1.13" evidence="2"/>
<keyword evidence="3" id="KW-0663">Pyridoxal phosphate</keyword>
<dbReference type="SUPFAM" id="SSF53383">
    <property type="entry name" value="PLP-dependent transferases"/>
    <property type="match status" value="1"/>
</dbReference>
<dbReference type="CDD" id="cd00609">
    <property type="entry name" value="AAT_like"/>
    <property type="match status" value="1"/>
</dbReference>
<evidence type="ECO:0000256" key="4">
    <source>
        <dbReference type="ARBA" id="ARBA00023239"/>
    </source>
</evidence>
<comment type="cofactor">
    <cofactor evidence="1">
        <name>pyridoxal 5'-phosphate</name>
        <dbReference type="ChEBI" id="CHEBI:597326"/>
    </cofactor>
</comment>
<dbReference type="InterPro" id="IPR015424">
    <property type="entry name" value="PyrdxlP-dep_Trfase"/>
</dbReference>
<protein>
    <recommendedName>
        <fullName evidence="2">cysteine-S-conjugate beta-lyase</fullName>
        <ecNumber evidence="2">4.4.1.13</ecNumber>
    </recommendedName>
</protein>
<sequence length="427" mass="45625">MTRWEGHPRLPAPTRRTPRSGSTGVRDAKGTAVPSIDFDALTEAQLRENGSLKWTMFPDAIGAFVAEMDFGVAPAIRDAITGALDRGATGYLPARAAADLSAATAAWYGERYGWAVPAERVHHVPDVIAAFELALERFSAPGSAVIVPTPAYMPFLSVPPMHDRRVIEVPSIEVDGRMVMDLDGIARAFEDGGGLLVLCNPQNPLGTVFTRDELEAVAAVVDAAGGRVFSDEIHAPIVYRPARHIPYASISDVAAAHTLTAASASKAWNLAGLKCAQVILSNDADATAWEEFGFWAGHGTATMGVLANTAAYTGGAPWLQEVVDYLDGNRRLLAELVAELLPRARMAVPEGTYIALIDLRAYGLEGDLSEWFREHARVAMTDGVACGEAARGHTRFVFALPRPLLREAVERMAAALEADAATRESAA</sequence>
<feature type="region of interest" description="Disordered" evidence="6">
    <location>
        <begin position="1"/>
        <end position="29"/>
    </location>
</feature>
<evidence type="ECO:0000313" key="8">
    <source>
        <dbReference type="EMBL" id="MBD7956137.1"/>
    </source>
</evidence>
<keyword evidence="8" id="KW-0808">Transferase</keyword>
<evidence type="ECO:0000256" key="1">
    <source>
        <dbReference type="ARBA" id="ARBA00001933"/>
    </source>
</evidence>
<comment type="caution">
    <text evidence="8">The sequence shown here is derived from an EMBL/GenBank/DDBJ whole genome shotgun (WGS) entry which is preliminary data.</text>
</comment>
<dbReference type="Gene3D" id="3.40.640.10">
    <property type="entry name" value="Type I PLP-dependent aspartate aminotransferase-like (Major domain)"/>
    <property type="match status" value="1"/>
</dbReference>
<dbReference type="InterPro" id="IPR015422">
    <property type="entry name" value="PyrdxlP-dep_Trfase_small"/>
</dbReference>
<feature type="domain" description="Aminotransferase class I/classII large" evidence="7">
    <location>
        <begin position="68"/>
        <end position="411"/>
    </location>
</feature>
<gene>
    <name evidence="8" type="ORF">H9651_00610</name>
</gene>
<keyword evidence="8" id="KW-0032">Aminotransferase</keyword>
<evidence type="ECO:0000256" key="3">
    <source>
        <dbReference type="ARBA" id="ARBA00022898"/>
    </source>
</evidence>
<organism evidence="8 9">
    <name type="scientific">Microbacterium pullorum</name>
    <dbReference type="NCBI Taxonomy" id="2762236"/>
    <lineage>
        <taxon>Bacteria</taxon>
        <taxon>Bacillati</taxon>
        <taxon>Actinomycetota</taxon>
        <taxon>Actinomycetes</taxon>
        <taxon>Micrococcales</taxon>
        <taxon>Microbacteriaceae</taxon>
        <taxon>Microbacterium</taxon>
    </lineage>
</organism>
<dbReference type="GO" id="GO:0008483">
    <property type="term" value="F:transaminase activity"/>
    <property type="evidence" value="ECO:0007669"/>
    <property type="project" value="UniProtKB-KW"/>
</dbReference>
<dbReference type="InterPro" id="IPR015421">
    <property type="entry name" value="PyrdxlP-dep_Trfase_major"/>
</dbReference>
<dbReference type="InterPro" id="IPR004839">
    <property type="entry name" value="Aminotransferase_I/II_large"/>
</dbReference>
<reference evidence="8 9" key="1">
    <citation type="submission" date="2020-08" db="EMBL/GenBank/DDBJ databases">
        <title>A Genomic Blueprint of the Chicken Gut Microbiome.</title>
        <authorList>
            <person name="Gilroy R."/>
            <person name="Ravi A."/>
            <person name="Getino M."/>
            <person name="Pursley I."/>
            <person name="Horton D.L."/>
            <person name="Alikhan N.-F."/>
            <person name="Baker D."/>
            <person name="Gharbi K."/>
            <person name="Hall N."/>
            <person name="Watson M."/>
            <person name="Adriaenssens E.M."/>
            <person name="Foster-Nyarko E."/>
            <person name="Jarju S."/>
            <person name="Secka A."/>
            <person name="Antonio M."/>
            <person name="Oren A."/>
            <person name="Chaudhuri R."/>
            <person name="La Ragione R.M."/>
            <person name="Hildebrand F."/>
            <person name="Pallen M.J."/>
        </authorList>
    </citation>
    <scope>NUCLEOTIDE SEQUENCE [LARGE SCALE GENOMIC DNA]</scope>
    <source>
        <strain evidence="8 9">Sa4CUA7</strain>
    </source>
</reference>
<keyword evidence="9" id="KW-1185">Reference proteome</keyword>
<evidence type="ECO:0000256" key="2">
    <source>
        <dbReference type="ARBA" id="ARBA00012224"/>
    </source>
</evidence>
<keyword evidence="4" id="KW-0456">Lyase</keyword>
<dbReference type="Proteomes" id="UP000648352">
    <property type="component" value="Unassembled WGS sequence"/>
</dbReference>
<dbReference type="PANTHER" id="PTHR43525">
    <property type="entry name" value="PROTEIN MALY"/>
    <property type="match status" value="1"/>
</dbReference>